<organism evidence="5 6">
    <name type="scientific">Pelobates cultripes</name>
    <name type="common">Western spadefoot toad</name>
    <dbReference type="NCBI Taxonomy" id="61616"/>
    <lineage>
        <taxon>Eukaryota</taxon>
        <taxon>Metazoa</taxon>
        <taxon>Chordata</taxon>
        <taxon>Craniata</taxon>
        <taxon>Vertebrata</taxon>
        <taxon>Euteleostomi</taxon>
        <taxon>Amphibia</taxon>
        <taxon>Batrachia</taxon>
        <taxon>Anura</taxon>
        <taxon>Pelobatoidea</taxon>
        <taxon>Pelobatidae</taxon>
        <taxon>Pelobates</taxon>
    </lineage>
</organism>
<keyword evidence="3" id="KW-0732">Signal</keyword>
<evidence type="ECO:0000313" key="6">
    <source>
        <dbReference type="Proteomes" id="UP001295444"/>
    </source>
</evidence>
<feature type="transmembrane region" description="Helical" evidence="2">
    <location>
        <begin position="803"/>
        <end position="828"/>
    </location>
</feature>
<sequence length="1208" mass="135355">MNTYMKAAAITLFISLAVLAAFSEWRPKTQNQQPEFSREIHRDIGKRVNDKPSPLQKARQNENKSIRRRHYRDVIMELESSYIEKTLTTSEKNGEIVNSAQSRKKYLIIHTGKNKDIFRDISKDKRKMDVMFEGSGSGFGTTEGPLNTTIVRYTETDTSPSEGSGDMDTTPVTSKGPYATSTDSMESASQMPTSTYSQSPTTTPTPTTTTSNTETTPGLCRNGGTYDGVKCICLDQFYGPLCESVVDRVEIGDKVNTTVKVNLRITNRNYTAGLEKINSPEYNEFVDNFRSEMKRFYKDLPGYKDVIIISLSNGSVYVEYEVIVEAEYNENVSVTTQYEEIFQNVSKTMKNFINNCTSKSTAAKLCVDETNIRLDPVSPKSEKELCNEAVQAGFAEHFEPMVINSSLICVSSCSPNSKSYLKCYEGTCQLEKVTGAHCLCPKTETYIYTFRGCQGKILKAGLYGGIGAGIGVLLIIIFTVGFIMIRKNQKKHTLFKDDENSLYEDDDNDWTAQRGIINLNSQQSENTETKGFEVRRDTSTYESFRSTDEDIPVRSRIKIVRDCPDCICIWYNYGCICFCRNGVCESLVDRVEIGDKVNTTVKVNLRITNRNYTAGLEQINSPEYNEFVDNFRLEMKGFYKDLPGYKDVIIISLSPGSVYVEHEVIVEAEYNEYVSVTKQYEEIFQNVSKTLDILRNNSCTSESAGSELCVDVTNIVLSAVSPKSEKDRCNEVVQPGFQEHFEPMVINNSLSCVSRCSPNSKSYLFCNEGTCQLEKATGAHCLCPNTETYVYTSQGCQGKILMAGLYGGIGAGIAALLIIIFTVGFFMFRKKLKKHTSLRDEEISVYEDNDNEWSAQRGITNLSEAADEGLCRNGGTFTENKCICLDKFYGPLCESMVDRVEIGDKVNTTVKVNMRIINKNYTAGLEQIDSPEYNEFVENFRSEMKGFYKDLPGYKDVIIISLRNIGIWGSVYVEHEVIVEAEYNEYVSVIKQYEEMFQNVSRILDILRNNSCTSESTGCILFSIILTAVSPKSEKELCNEAVQSGFEEHFEPMVVNSSLICVSSCSPNSKSYLNCNEGTCQLEKVTGAHCLCPNTETYLYTSQGCQGKILMAGLYGGIGAGIAALLIIIFTVGFVMFRNNQKKHTLFKDEKNSVYEANDNEWSGQRSITNLSEAAYEVTEMEPCVHSSLHSDDSSTSLSQHGVCFPCF</sequence>
<reference evidence="5" key="1">
    <citation type="submission" date="2022-03" db="EMBL/GenBank/DDBJ databases">
        <authorList>
            <person name="Alioto T."/>
            <person name="Alioto T."/>
            <person name="Gomez Garrido J."/>
        </authorList>
    </citation>
    <scope>NUCLEOTIDE SEQUENCE</scope>
</reference>
<dbReference type="AlphaFoldDB" id="A0AAD1RJI7"/>
<evidence type="ECO:0000313" key="5">
    <source>
        <dbReference type="EMBL" id="CAH2272827.1"/>
    </source>
</evidence>
<dbReference type="SUPFAM" id="SSF82671">
    <property type="entry name" value="SEA domain"/>
    <property type="match status" value="3"/>
</dbReference>
<name>A0AAD1RJI7_PELCU</name>
<gene>
    <name evidence="5" type="ORF">PECUL_23A035786</name>
</gene>
<dbReference type="GO" id="GO:0071944">
    <property type="term" value="C:cell periphery"/>
    <property type="evidence" value="ECO:0007669"/>
    <property type="project" value="UniProtKB-ARBA"/>
</dbReference>
<feature type="transmembrane region" description="Helical" evidence="2">
    <location>
        <begin position="460"/>
        <end position="485"/>
    </location>
</feature>
<dbReference type="PANTHER" id="PTHR37999">
    <property type="entry name" value="MUCIN-17"/>
    <property type="match status" value="1"/>
</dbReference>
<feature type="compositionally biased region" description="Low complexity" evidence="1">
    <location>
        <begin position="192"/>
        <end position="217"/>
    </location>
</feature>
<evidence type="ECO:0000256" key="3">
    <source>
        <dbReference type="SAM" id="SignalP"/>
    </source>
</evidence>
<dbReference type="Gene3D" id="3.30.70.960">
    <property type="entry name" value="SEA domain"/>
    <property type="match status" value="2"/>
</dbReference>
<feature type="chain" id="PRO_5042175352" description="SEA domain-containing protein" evidence="3">
    <location>
        <begin position="21"/>
        <end position="1208"/>
    </location>
</feature>
<dbReference type="InterPro" id="IPR053311">
    <property type="entry name" value="Mucosal_Integrity_Assoc"/>
</dbReference>
<evidence type="ECO:0000256" key="1">
    <source>
        <dbReference type="SAM" id="MobiDB-lite"/>
    </source>
</evidence>
<protein>
    <recommendedName>
        <fullName evidence="4">SEA domain-containing protein</fullName>
    </recommendedName>
</protein>
<dbReference type="InterPro" id="IPR000082">
    <property type="entry name" value="SEA_dom"/>
</dbReference>
<keyword evidence="2" id="KW-0472">Membrane</keyword>
<feature type="region of interest" description="Disordered" evidence="1">
    <location>
        <begin position="45"/>
        <end position="68"/>
    </location>
</feature>
<proteinExistence type="predicted"/>
<accession>A0AAD1RJI7</accession>
<keyword evidence="2" id="KW-1133">Transmembrane helix</keyword>
<dbReference type="SMART" id="SM00200">
    <property type="entry name" value="SEA"/>
    <property type="match status" value="3"/>
</dbReference>
<dbReference type="PROSITE" id="PS50024">
    <property type="entry name" value="SEA"/>
    <property type="match status" value="3"/>
</dbReference>
<dbReference type="InterPro" id="IPR036364">
    <property type="entry name" value="SEA_dom_sf"/>
</dbReference>
<evidence type="ECO:0000259" key="4">
    <source>
        <dbReference type="PROSITE" id="PS50024"/>
    </source>
</evidence>
<dbReference type="InterPro" id="IPR000742">
    <property type="entry name" value="EGF"/>
</dbReference>
<dbReference type="Proteomes" id="UP001295444">
    <property type="component" value="Chromosome 03"/>
</dbReference>
<feature type="signal peptide" evidence="3">
    <location>
        <begin position="1"/>
        <end position="20"/>
    </location>
</feature>
<feature type="domain" description="SEA" evidence="4">
    <location>
        <begin position="255"/>
        <end position="379"/>
    </location>
</feature>
<feature type="domain" description="SEA" evidence="4">
    <location>
        <begin position="597"/>
        <end position="722"/>
    </location>
</feature>
<keyword evidence="6" id="KW-1185">Reference proteome</keyword>
<dbReference type="PANTHER" id="PTHR37999:SF2">
    <property type="entry name" value="MUCIN-17"/>
    <property type="match status" value="1"/>
</dbReference>
<dbReference type="Pfam" id="PF01390">
    <property type="entry name" value="SEA"/>
    <property type="match status" value="3"/>
</dbReference>
<dbReference type="PROSITE" id="PS00022">
    <property type="entry name" value="EGF_1"/>
    <property type="match status" value="1"/>
</dbReference>
<keyword evidence="2" id="KW-0812">Transmembrane</keyword>
<evidence type="ECO:0000256" key="2">
    <source>
        <dbReference type="SAM" id="Phobius"/>
    </source>
</evidence>
<dbReference type="EMBL" id="OW240914">
    <property type="protein sequence ID" value="CAH2272827.1"/>
    <property type="molecule type" value="Genomic_DNA"/>
</dbReference>
<feature type="region of interest" description="Disordered" evidence="1">
    <location>
        <begin position="155"/>
        <end position="220"/>
    </location>
</feature>
<feature type="compositionally biased region" description="Polar residues" evidence="1">
    <location>
        <begin position="179"/>
        <end position="191"/>
    </location>
</feature>
<feature type="domain" description="SEA" evidence="4">
    <location>
        <begin position="906"/>
        <end position="1014"/>
    </location>
</feature>
<feature type="transmembrane region" description="Helical" evidence="2">
    <location>
        <begin position="1109"/>
        <end position="1137"/>
    </location>
</feature>